<dbReference type="KEGG" id="srub:C2R22_14765"/>
<feature type="region of interest" description="Disordered" evidence="1">
    <location>
        <begin position="196"/>
        <end position="240"/>
    </location>
</feature>
<sequence>MKDSTFVIDHARYDGKWIATDKAFNTRAIRIDQAKNGETIGSYPPKTEPTDPSRPAEERGALIERCDIRVLNTLYDRNIRGAICMNAASQSATIRDTYIQMDAGQAPAVYRVKPGWNFRDDQDTPPKPHWVRLENVTINGSTDNGAAVRVESGDDTVITNCCIHQTGSNRNGIVMNDTANARVEDSNIRVSGEAVVSRSSDVSTQNLTSSDACPIPDVGRGSSGSPSDGTGSPGDGSETGTEHELLVRADAGADVFSYTVRVSGAAEPVLDGTYRANGNEELVTNDDGSTTITGTVGLGGGDTFRFDGTVVSAELSGPGAVFVDDTELDLSTLDGKDENTDGSTGGDSGGSDANTEHELLVRADAGADVFSYTVNVSGSAEPVLDGTYRANGNEELVTNDDGSTTITGTVGLGGGDTFRFFGDVSSAELSGPGAVFVDDTELDLSTLDGKEEDENTDGSTGGGSGGSDEPAYDHELLVRADTGADVFSYTVRVSGAAEPVLDGTYRANDNEELTVHADGSTTITGTVGLGGGDSFRFDGTVVFADLGGPGSLAVDGSDVSLAEVGPDHRLEIVGVPDWPATYEFTVDGELFADLSASGAEENVSGSSAEGSVGEDPDAYLFNGSITDFRVEGDAGVYLDGEQVDPDALDAGTDPSLPNRLVIESAGGTSSYEFEVSGNAEKRYRSATVETADLTSGGYISGSVDGDDVDAYAFSGDIVTMNVTGSGSLTFEDLDG</sequence>
<evidence type="ECO:0008006" key="4">
    <source>
        <dbReference type="Google" id="ProtNLM"/>
    </source>
</evidence>
<name>A0A2I8VNR1_9EURY</name>
<feature type="region of interest" description="Disordered" evidence="1">
    <location>
        <begin position="35"/>
        <end position="59"/>
    </location>
</feature>
<feature type="compositionally biased region" description="Low complexity" evidence="1">
    <location>
        <begin position="223"/>
        <end position="239"/>
    </location>
</feature>
<evidence type="ECO:0000313" key="3">
    <source>
        <dbReference type="Proteomes" id="UP000236584"/>
    </source>
</evidence>
<dbReference type="Proteomes" id="UP000236584">
    <property type="component" value="Chromosome"/>
</dbReference>
<dbReference type="EMBL" id="CP026309">
    <property type="protein sequence ID" value="AUV82749.1"/>
    <property type="molecule type" value="Genomic_DNA"/>
</dbReference>
<dbReference type="SUPFAM" id="SSF51126">
    <property type="entry name" value="Pectin lyase-like"/>
    <property type="match status" value="1"/>
</dbReference>
<feature type="compositionally biased region" description="Polar residues" evidence="1">
    <location>
        <begin position="197"/>
        <end position="211"/>
    </location>
</feature>
<dbReference type="InterPro" id="IPR011050">
    <property type="entry name" value="Pectin_lyase_fold/virulence"/>
</dbReference>
<organism evidence="2 3">
    <name type="scientific">Salinigranum rubrum</name>
    <dbReference type="NCBI Taxonomy" id="755307"/>
    <lineage>
        <taxon>Archaea</taxon>
        <taxon>Methanobacteriati</taxon>
        <taxon>Methanobacteriota</taxon>
        <taxon>Stenosarchaea group</taxon>
        <taxon>Halobacteria</taxon>
        <taxon>Halobacteriales</taxon>
        <taxon>Haloferacaceae</taxon>
        <taxon>Salinigranum</taxon>
    </lineage>
</organism>
<feature type="compositionally biased region" description="Basic and acidic residues" evidence="1">
    <location>
        <begin position="48"/>
        <end position="59"/>
    </location>
</feature>
<evidence type="ECO:0000313" key="2">
    <source>
        <dbReference type="EMBL" id="AUV82749.1"/>
    </source>
</evidence>
<dbReference type="AlphaFoldDB" id="A0A2I8VNR1"/>
<feature type="region of interest" description="Disordered" evidence="1">
    <location>
        <begin position="331"/>
        <end position="354"/>
    </location>
</feature>
<evidence type="ECO:0000256" key="1">
    <source>
        <dbReference type="SAM" id="MobiDB-lite"/>
    </source>
</evidence>
<dbReference type="OrthoDB" id="202667at2157"/>
<dbReference type="GeneID" id="35593379"/>
<proteinExistence type="predicted"/>
<feature type="region of interest" description="Disordered" evidence="1">
    <location>
        <begin position="446"/>
        <end position="471"/>
    </location>
</feature>
<keyword evidence="3" id="KW-1185">Reference proteome</keyword>
<accession>A0A2I8VNR1</accession>
<protein>
    <recommendedName>
        <fullName evidence="4">Right handed beta helix domain-containing protein</fullName>
    </recommendedName>
</protein>
<dbReference type="RefSeq" id="WP_103426438.1">
    <property type="nucleotide sequence ID" value="NZ_CP026309.1"/>
</dbReference>
<gene>
    <name evidence="2" type="ORF">C2R22_14765</name>
</gene>
<reference evidence="2 3" key="1">
    <citation type="submission" date="2018-01" db="EMBL/GenBank/DDBJ databases">
        <title>Complete genome sequence of Salinigranum rubrum GX10T, an extremely halophilic archaeon isolated from a marine solar saltern.</title>
        <authorList>
            <person name="Han S."/>
        </authorList>
    </citation>
    <scope>NUCLEOTIDE SEQUENCE [LARGE SCALE GENOMIC DNA]</scope>
    <source>
        <strain evidence="2 3">GX10</strain>
    </source>
</reference>